<dbReference type="InterPro" id="IPR031168">
    <property type="entry name" value="G_TrmE"/>
</dbReference>
<feature type="binding site" evidence="7">
    <location>
        <position position="425"/>
    </location>
    <ligand>
        <name>(6S)-5-formyl-5,6,7,8-tetrahydrofolate</name>
        <dbReference type="ChEBI" id="CHEBI:57457"/>
    </ligand>
</feature>
<feature type="binding site" evidence="7">
    <location>
        <position position="228"/>
    </location>
    <ligand>
        <name>Mg(2+)</name>
        <dbReference type="ChEBI" id="CHEBI:18420"/>
    </ligand>
</feature>
<dbReference type="InterPro" id="IPR027417">
    <property type="entry name" value="P-loop_NTPase"/>
</dbReference>
<feature type="binding site" evidence="7">
    <location>
        <position position="21"/>
    </location>
    <ligand>
        <name>(6S)-5-formyl-5,6,7,8-tetrahydrofolate</name>
        <dbReference type="ChEBI" id="CHEBI:57457"/>
    </ligand>
</feature>
<evidence type="ECO:0000256" key="3">
    <source>
        <dbReference type="ARBA" id="ARBA00022741"/>
    </source>
</evidence>
<dbReference type="GO" id="GO:0005737">
    <property type="term" value="C:cytoplasm"/>
    <property type="evidence" value="ECO:0007669"/>
    <property type="project" value="UniProtKB-SubCell"/>
</dbReference>
<evidence type="ECO:0000259" key="8">
    <source>
        <dbReference type="Pfam" id="PF01926"/>
    </source>
</evidence>
<feature type="binding site" evidence="7">
    <location>
        <begin position="243"/>
        <end position="249"/>
    </location>
    <ligand>
        <name>GTP</name>
        <dbReference type="ChEBI" id="CHEBI:37565"/>
    </ligand>
</feature>
<comment type="cofactor">
    <cofactor evidence="7">
        <name>K(+)</name>
        <dbReference type="ChEBI" id="CHEBI:29103"/>
    </cofactor>
    <text evidence="7">Binds 1 potassium ion per subunit.</text>
</comment>
<comment type="similarity">
    <text evidence="1 7">Belongs to the TRAFAC class TrmE-Era-EngA-EngB-Septin-like GTPase superfamily. TrmE GTPase family.</text>
</comment>
<keyword evidence="7" id="KW-0963">Cytoplasm</keyword>
<dbReference type="Pfam" id="PF10396">
    <property type="entry name" value="TrmE_N"/>
    <property type="match status" value="1"/>
</dbReference>
<dbReference type="GO" id="GO:0005525">
    <property type="term" value="F:GTP binding"/>
    <property type="evidence" value="ECO:0007669"/>
    <property type="project" value="UniProtKB-UniRule"/>
</dbReference>
<dbReference type="InterPro" id="IPR005225">
    <property type="entry name" value="Small_GTP-bd"/>
</dbReference>
<dbReference type="Gene3D" id="3.30.1360.120">
    <property type="entry name" value="Probable tRNA modification gtpase trme, domain 1"/>
    <property type="match status" value="1"/>
</dbReference>
<dbReference type="CDD" id="cd14858">
    <property type="entry name" value="TrmE_N"/>
    <property type="match status" value="1"/>
</dbReference>
<feature type="binding site" evidence="7">
    <location>
        <position position="224"/>
    </location>
    <ligand>
        <name>K(+)</name>
        <dbReference type="ChEBI" id="CHEBI:29103"/>
    </ligand>
</feature>
<dbReference type="SUPFAM" id="SSF103025">
    <property type="entry name" value="Folate-binding domain"/>
    <property type="match status" value="1"/>
</dbReference>
<feature type="binding site" evidence="7">
    <location>
        <position position="243"/>
    </location>
    <ligand>
        <name>K(+)</name>
        <dbReference type="ChEBI" id="CHEBI:29103"/>
    </ligand>
</feature>
<dbReference type="InterPro" id="IPR027368">
    <property type="entry name" value="MnmE_dom2"/>
</dbReference>
<comment type="caution">
    <text evidence="11">The sequence shown here is derived from an EMBL/GenBank/DDBJ whole genome shotgun (WGS) entry which is preliminary data.</text>
</comment>
<dbReference type="Pfam" id="PF01926">
    <property type="entry name" value="MMR_HSR1"/>
    <property type="match status" value="1"/>
</dbReference>
<evidence type="ECO:0000256" key="4">
    <source>
        <dbReference type="ARBA" id="ARBA00022801"/>
    </source>
</evidence>
<feature type="domain" description="G" evidence="8">
    <location>
        <begin position="216"/>
        <end position="301"/>
    </location>
</feature>
<keyword evidence="3 7" id="KW-0547">Nucleotide-binding</keyword>
<feature type="domain" description="GTP-binding protein TrmE N-terminal" evidence="9">
    <location>
        <begin position="4"/>
        <end position="118"/>
    </location>
</feature>
<feature type="binding site" evidence="7">
    <location>
        <position position="248"/>
    </location>
    <ligand>
        <name>K(+)</name>
        <dbReference type="ChEBI" id="CHEBI:29103"/>
    </ligand>
</feature>
<dbReference type="FunFam" id="3.30.1360.120:FF:000007">
    <property type="entry name" value="tRNA modification GTPase GTPBP3, mitochondrial"/>
    <property type="match status" value="1"/>
</dbReference>
<feature type="binding site" evidence="7">
    <location>
        <begin position="333"/>
        <end position="335"/>
    </location>
    <ligand>
        <name>GTP</name>
        <dbReference type="ChEBI" id="CHEBI:37565"/>
    </ligand>
</feature>
<gene>
    <name evidence="7" type="primary">mnmE</name>
    <name evidence="7" type="synonym">trmE</name>
    <name evidence="11" type="ORF">COA17_09330</name>
</gene>
<comment type="subcellular location">
    <subcellularLocation>
        <location evidence="7">Cytoplasm</location>
    </subcellularLocation>
</comment>
<keyword evidence="12" id="KW-1185">Reference proteome</keyword>
<keyword evidence="7" id="KW-0479">Metal-binding</keyword>
<evidence type="ECO:0000259" key="9">
    <source>
        <dbReference type="Pfam" id="PF10396"/>
    </source>
</evidence>
<dbReference type="PANTHER" id="PTHR42714:SF2">
    <property type="entry name" value="TRNA MODIFICATION GTPASE GTPBP3, MITOCHONDRIAL"/>
    <property type="match status" value="1"/>
</dbReference>
<feature type="binding site" evidence="7">
    <location>
        <position position="245"/>
    </location>
    <ligand>
        <name>K(+)</name>
        <dbReference type="ChEBI" id="CHEBI:29103"/>
    </ligand>
</feature>
<keyword evidence="5 7" id="KW-0630">Potassium</keyword>
<feature type="binding site" evidence="7">
    <location>
        <position position="118"/>
    </location>
    <ligand>
        <name>(6S)-5-formyl-5,6,7,8-tetrahydrofolate</name>
        <dbReference type="ChEBI" id="CHEBI:57457"/>
    </ligand>
</feature>
<evidence type="ECO:0000313" key="12">
    <source>
        <dbReference type="Proteomes" id="UP000218784"/>
    </source>
</evidence>
<evidence type="ECO:0000256" key="7">
    <source>
        <dbReference type="HAMAP-Rule" id="MF_00379"/>
    </source>
</evidence>
<feature type="binding site" evidence="7">
    <location>
        <begin position="224"/>
        <end position="229"/>
    </location>
    <ligand>
        <name>GTP</name>
        <dbReference type="ChEBI" id="CHEBI:37565"/>
    </ligand>
</feature>
<keyword evidence="4 7" id="KW-0378">Hydrolase</keyword>
<proteinExistence type="inferred from homology"/>
<dbReference type="Gene3D" id="1.20.120.430">
    <property type="entry name" value="tRNA modification GTPase MnmE domain 2"/>
    <property type="match status" value="1"/>
</dbReference>
<dbReference type="AlphaFoldDB" id="A0A2A4HZH5"/>
<dbReference type="HAMAP" id="MF_00379">
    <property type="entry name" value="GTPase_MnmE"/>
    <property type="match status" value="1"/>
</dbReference>
<organism evidence="11 12">
    <name type="scientific">Sphingomonas ginsenosidimutans</name>
    <dbReference type="NCBI Taxonomy" id="862134"/>
    <lineage>
        <taxon>Bacteria</taxon>
        <taxon>Pseudomonadati</taxon>
        <taxon>Pseudomonadota</taxon>
        <taxon>Alphaproteobacteria</taxon>
        <taxon>Sphingomonadales</taxon>
        <taxon>Sphingomonadaceae</taxon>
        <taxon>Sphingomonas</taxon>
    </lineage>
</organism>
<dbReference type="InterPro" id="IPR004520">
    <property type="entry name" value="GTPase_MnmE"/>
</dbReference>
<dbReference type="Gene3D" id="3.40.50.300">
    <property type="entry name" value="P-loop containing nucleotide triphosphate hydrolases"/>
    <property type="match status" value="1"/>
</dbReference>
<dbReference type="InterPro" id="IPR025867">
    <property type="entry name" value="MnmE_helical"/>
</dbReference>
<dbReference type="RefSeq" id="WP_096611906.1">
    <property type="nucleotide sequence ID" value="NZ_NWVD01000003.1"/>
</dbReference>
<dbReference type="PANTHER" id="PTHR42714">
    <property type="entry name" value="TRNA MODIFICATION GTPASE GTPBP3"/>
    <property type="match status" value="1"/>
</dbReference>
<comment type="caution">
    <text evidence="7">Lacks conserved residue(s) required for the propagation of feature annotation.</text>
</comment>
<dbReference type="CDD" id="cd04164">
    <property type="entry name" value="trmE"/>
    <property type="match status" value="1"/>
</dbReference>
<dbReference type="GO" id="GO:0046872">
    <property type="term" value="F:metal ion binding"/>
    <property type="evidence" value="ECO:0007669"/>
    <property type="project" value="UniProtKB-KW"/>
</dbReference>
<dbReference type="InterPro" id="IPR018948">
    <property type="entry name" value="GTP-bd_TrmE_N"/>
</dbReference>
<evidence type="ECO:0000313" key="11">
    <source>
        <dbReference type="EMBL" id="PCG09085.1"/>
    </source>
</evidence>
<feature type="binding site" evidence="7">
    <location>
        <position position="78"/>
    </location>
    <ligand>
        <name>(6S)-5-formyl-5,6,7,8-tetrahydrofolate</name>
        <dbReference type="ChEBI" id="CHEBI:57457"/>
    </ligand>
</feature>
<dbReference type="NCBIfam" id="TIGR00231">
    <property type="entry name" value="small_GTP"/>
    <property type="match status" value="1"/>
</dbReference>
<dbReference type="GO" id="GO:0030488">
    <property type="term" value="P:tRNA methylation"/>
    <property type="evidence" value="ECO:0007669"/>
    <property type="project" value="TreeGrafter"/>
</dbReference>
<keyword evidence="2 7" id="KW-0819">tRNA processing</keyword>
<comment type="subunit">
    <text evidence="7">Homodimer. Heterotetramer of two MnmE and two MnmG subunits.</text>
</comment>
<feature type="binding site" evidence="7">
    <location>
        <position position="249"/>
    </location>
    <ligand>
        <name>Mg(2+)</name>
        <dbReference type="ChEBI" id="CHEBI:18420"/>
    </ligand>
</feature>
<dbReference type="EC" id="3.6.-.-" evidence="7"/>
<feature type="binding site" evidence="7">
    <location>
        <begin position="268"/>
        <end position="271"/>
    </location>
    <ligand>
        <name>GTP</name>
        <dbReference type="ChEBI" id="CHEBI:37565"/>
    </ligand>
</feature>
<dbReference type="NCBIfam" id="NF003661">
    <property type="entry name" value="PRK05291.1-3"/>
    <property type="match status" value="1"/>
</dbReference>
<name>A0A2A4HZH5_9SPHN</name>
<feature type="domain" description="MnmE helical" evidence="10">
    <location>
        <begin position="121"/>
        <end position="422"/>
    </location>
</feature>
<comment type="function">
    <text evidence="7">Exhibits a very high intrinsic GTPase hydrolysis rate. Involved in the addition of a carboxymethylaminomethyl (cmnm) group at the wobble position (U34) of certain tRNAs, forming tRNA-cmnm(5)s(2)U34.</text>
</comment>
<dbReference type="GO" id="GO:0003924">
    <property type="term" value="F:GTPase activity"/>
    <property type="evidence" value="ECO:0007669"/>
    <property type="project" value="UniProtKB-UniRule"/>
</dbReference>
<evidence type="ECO:0000259" key="10">
    <source>
        <dbReference type="Pfam" id="PF12631"/>
    </source>
</evidence>
<reference evidence="11 12" key="1">
    <citation type="submission" date="2017-09" db="EMBL/GenBank/DDBJ databases">
        <title>Sphingomonas ginsenosidimutans KACC 14949, whole genome shotgun sequence.</title>
        <authorList>
            <person name="Feng G."/>
            <person name="Zhu H."/>
        </authorList>
    </citation>
    <scope>NUCLEOTIDE SEQUENCE [LARGE SCALE GENOMIC DNA]</scope>
    <source>
        <strain evidence="11 12">KACC 14949</strain>
    </source>
</reference>
<dbReference type="Proteomes" id="UP000218784">
    <property type="component" value="Unassembled WGS sequence"/>
</dbReference>
<evidence type="ECO:0000256" key="6">
    <source>
        <dbReference type="ARBA" id="ARBA00023134"/>
    </source>
</evidence>
<evidence type="ECO:0000256" key="5">
    <source>
        <dbReference type="ARBA" id="ARBA00022958"/>
    </source>
</evidence>
<keyword evidence="7" id="KW-0460">Magnesium</keyword>
<dbReference type="EMBL" id="NWVD01000003">
    <property type="protein sequence ID" value="PCG09085.1"/>
    <property type="molecule type" value="Genomic_DNA"/>
</dbReference>
<evidence type="ECO:0000256" key="2">
    <source>
        <dbReference type="ARBA" id="ARBA00022694"/>
    </source>
</evidence>
<dbReference type="SUPFAM" id="SSF116878">
    <property type="entry name" value="TrmE connector domain"/>
    <property type="match status" value="1"/>
</dbReference>
<dbReference type="SUPFAM" id="SSF52540">
    <property type="entry name" value="P-loop containing nucleoside triphosphate hydrolases"/>
    <property type="match status" value="1"/>
</dbReference>
<evidence type="ECO:0000256" key="1">
    <source>
        <dbReference type="ARBA" id="ARBA00011043"/>
    </source>
</evidence>
<dbReference type="Pfam" id="PF12631">
    <property type="entry name" value="MnmE_helical"/>
    <property type="match status" value="1"/>
</dbReference>
<dbReference type="GO" id="GO:0002098">
    <property type="term" value="P:tRNA wobble uridine modification"/>
    <property type="evidence" value="ECO:0007669"/>
    <property type="project" value="TreeGrafter"/>
</dbReference>
<protein>
    <recommendedName>
        <fullName evidence="7">tRNA modification GTPase MnmE</fullName>
        <ecNumber evidence="7">3.6.-.-</ecNumber>
    </recommendedName>
</protein>
<sequence>MSDTIFALSSGRPPAAIAVLRISGPAARTAAEALAGRCPPPRRASLRTVRDAAGAPLDRALVLYFPGPATATGEDLVELHCHGGRAVVAAVEHALAALPGLRPARPGEFTRRALENGRIDLAQAQGLADLLEAETETQRRTALAAAEGAVGRAVAGWLDRLSAIAARVEAQLDFADEADVEDAGGYDPAPAISALLAEWHATLAAPSVERLRDGIRVVIAGPPNAGKSSLFNALVDRDAAIVTPIAGTTRDILEAAVMRDGIPYRLTDTAGLAEATDDEVERIGIDRAAAAIASADMLLWMGAPAVAPRGAVILAGKADLPDTGSNDADLAVSARLPDTVAALWALLADRARMMLAIDGDMALRQSQRDALADAAAALDLAARTSDLLIVAEQLRVATRPLAGLLGRDATEAMLDALFGRFCLGK</sequence>
<dbReference type="InterPro" id="IPR006073">
    <property type="entry name" value="GTP-bd"/>
</dbReference>
<accession>A0A2A4HZH5</accession>
<keyword evidence="6 7" id="KW-0342">GTP-binding</keyword>
<dbReference type="InterPro" id="IPR027266">
    <property type="entry name" value="TrmE/GcvT-like"/>
</dbReference>